<dbReference type="Proteomes" id="UP000321685">
    <property type="component" value="Unassembled WGS sequence"/>
</dbReference>
<gene>
    <name evidence="6" type="ORF">PSU4_45750</name>
</gene>
<dbReference type="GO" id="GO:0046872">
    <property type="term" value="F:metal ion binding"/>
    <property type="evidence" value="ECO:0007669"/>
    <property type="project" value="InterPro"/>
</dbReference>
<dbReference type="AlphaFoldDB" id="A0A511DLC5"/>
<dbReference type="InterPro" id="IPR013815">
    <property type="entry name" value="ATP_grasp_subdomain_1"/>
</dbReference>
<accession>A0A511DLC5</accession>
<keyword evidence="1" id="KW-0436">Ligase</keyword>
<proteinExistence type="predicted"/>
<dbReference type="Pfam" id="PF15632">
    <property type="entry name" value="ATPgrasp_Ter"/>
    <property type="match status" value="1"/>
</dbReference>
<protein>
    <submittedName>
        <fullName evidence="6">Carbamoyl phosphate synthase</fullName>
    </submittedName>
</protein>
<feature type="domain" description="ATP-grasp" evidence="5">
    <location>
        <begin position="91"/>
        <end position="283"/>
    </location>
</feature>
<organism evidence="6 7">
    <name type="scientific">Pseudonocardia sulfidoxydans NBRC 16205</name>
    <dbReference type="NCBI Taxonomy" id="1223511"/>
    <lineage>
        <taxon>Bacteria</taxon>
        <taxon>Bacillati</taxon>
        <taxon>Actinomycetota</taxon>
        <taxon>Actinomycetes</taxon>
        <taxon>Pseudonocardiales</taxon>
        <taxon>Pseudonocardiaceae</taxon>
        <taxon>Pseudonocardia</taxon>
    </lineage>
</organism>
<name>A0A511DLC5_9PSEU</name>
<dbReference type="Gene3D" id="3.30.1490.20">
    <property type="entry name" value="ATP-grasp fold, A domain"/>
    <property type="match status" value="1"/>
</dbReference>
<reference evidence="6 7" key="1">
    <citation type="submission" date="2019-07" db="EMBL/GenBank/DDBJ databases">
        <title>Whole genome shotgun sequence of Pseudonocardia sulfidoxydans NBRC 16205.</title>
        <authorList>
            <person name="Hosoyama A."/>
            <person name="Uohara A."/>
            <person name="Ohji S."/>
            <person name="Ichikawa N."/>
        </authorList>
    </citation>
    <scope>NUCLEOTIDE SEQUENCE [LARGE SCALE GENOMIC DNA]</scope>
    <source>
        <strain evidence="6 7">NBRC 16205</strain>
    </source>
</reference>
<dbReference type="Pfam" id="PF21360">
    <property type="entry name" value="PylC-like_N"/>
    <property type="match status" value="1"/>
</dbReference>
<dbReference type="Gene3D" id="3.40.50.20">
    <property type="match status" value="1"/>
</dbReference>
<dbReference type="InterPro" id="IPR048764">
    <property type="entry name" value="PylC_N"/>
</dbReference>
<dbReference type="SUPFAM" id="SSF56059">
    <property type="entry name" value="Glutathione synthetase ATP-binding domain-like"/>
    <property type="match status" value="1"/>
</dbReference>
<evidence type="ECO:0000313" key="7">
    <source>
        <dbReference type="Proteomes" id="UP000321685"/>
    </source>
</evidence>
<keyword evidence="3 4" id="KW-0067">ATP-binding</keyword>
<dbReference type="GO" id="GO:0016874">
    <property type="term" value="F:ligase activity"/>
    <property type="evidence" value="ECO:0007669"/>
    <property type="project" value="UniProtKB-KW"/>
</dbReference>
<dbReference type="PANTHER" id="PTHR43585:SF2">
    <property type="entry name" value="ATP-GRASP ENZYME FSQD"/>
    <property type="match status" value="1"/>
</dbReference>
<dbReference type="InterPro" id="IPR052032">
    <property type="entry name" value="ATP-dep_AA_Ligase"/>
</dbReference>
<keyword evidence="2 4" id="KW-0547">Nucleotide-binding</keyword>
<evidence type="ECO:0000313" key="6">
    <source>
        <dbReference type="EMBL" id="GEL25621.1"/>
    </source>
</evidence>
<dbReference type="GO" id="GO:0005524">
    <property type="term" value="F:ATP binding"/>
    <property type="evidence" value="ECO:0007669"/>
    <property type="project" value="UniProtKB-UniRule"/>
</dbReference>
<evidence type="ECO:0000259" key="5">
    <source>
        <dbReference type="PROSITE" id="PS50975"/>
    </source>
</evidence>
<dbReference type="InterPro" id="IPR011761">
    <property type="entry name" value="ATP-grasp"/>
</dbReference>
<dbReference type="RefSeq" id="WP_147112162.1">
    <property type="nucleotide sequence ID" value="NZ_BJVJ01000059.1"/>
</dbReference>
<dbReference type="EMBL" id="BJVJ01000059">
    <property type="protein sequence ID" value="GEL25621.1"/>
    <property type="molecule type" value="Genomic_DNA"/>
</dbReference>
<keyword evidence="7" id="KW-1185">Reference proteome</keyword>
<dbReference type="PANTHER" id="PTHR43585">
    <property type="entry name" value="FUMIPYRROLE BIOSYNTHESIS PROTEIN C"/>
    <property type="match status" value="1"/>
</dbReference>
<evidence type="ECO:0000256" key="3">
    <source>
        <dbReference type="ARBA" id="ARBA00022840"/>
    </source>
</evidence>
<dbReference type="Gene3D" id="3.30.470.20">
    <property type="entry name" value="ATP-grasp fold, B domain"/>
    <property type="match status" value="1"/>
</dbReference>
<comment type="caution">
    <text evidence="6">The sequence shown here is derived from an EMBL/GenBank/DDBJ whole genome shotgun (WGS) entry which is preliminary data.</text>
</comment>
<dbReference type="PROSITE" id="PS50975">
    <property type="entry name" value="ATP_GRASP"/>
    <property type="match status" value="1"/>
</dbReference>
<evidence type="ECO:0000256" key="2">
    <source>
        <dbReference type="ARBA" id="ARBA00022741"/>
    </source>
</evidence>
<evidence type="ECO:0000256" key="1">
    <source>
        <dbReference type="ARBA" id="ARBA00022598"/>
    </source>
</evidence>
<sequence length="310" mass="31728">MSPVLVTGAGGAAGISVIRALDGVRATVAADCDPLAAGLFLAGDAGVVPRADDPAFVDQLLKLADRTGATTLVCTVAEELPALAAAAADLDRAGLRHWLPAPGAVAACVDKWAFAAACTAADVPAPATGLGTAENVPGPWIVKPRAGRGSRDVHAADDADDLARALARVPDALVQTRLDGTEFTIDALVDRDGVLAGAVPRWRLVTKAGISTVGRTFDHPELVDAVATLLVAVGLTGPACVQGFVDDFGAFTFTEINPRFSGGLPLSLAAGADLVGEYVRGVDGLPVRRERLGHRPGVTMMRHHAEVFTG</sequence>
<evidence type="ECO:0000256" key="4">
    <source>
        <dbReference type="PROSITE-ProRule" id="PRU00409"/>
    </source>
</evidence>
<dbReference type="OrthoDB" id="24041at2"/>